<dbReference type="Pfam" id="PF00041">
    <property type="entry name" value="fn3"/>
    <property type="match status" value="1"/>
</dbReference>
<dbReference type="SMART" id="SM00261">
    <property type="entry name" value="FU"/>
    <property type="match status" value="1"/>
</dbReference>
<dbReference type="GO" id="GO:0004714">
    <property type="term" value="F:transmembrane receptor protein tyrosine kinase activity"/>
    <property type="evidence" value="ECO:0007669"/>
    <property type="project" value="UniProtKB-EC"/>
</dbReference>
<dbReference type="AlphaFoldDB" id="A0A8S3ZV67"/>
<feature type="non-terminal residue" evidence="17">
    <location>
        <position position="1"/>
    </location>
</feature>
<dbReference type="SUPFAM" id="SSF52058">
    <property type="entry name" value="L domain-like"/>
    <property type="match status" value="2"/>
</dbReference>
<evidence type="ECO:0000313" key="17">
    <source>
        <dbReference type="EMBL" id="CAG5130976.1"/>
    </source>
</evidence>
<evidence type="ECO:0000256" key="7">
    <source>
        <dbReference type="ARBA" id="ARBA00022777"/>
    </source>
</evidence>
<keyword evidence="11" id="KW-0829">Tyrosine-protein kinase</keyword>
<dbReference type="Proteomes" id="UP000678393">
    <property type="component" value="Unassembled WGS sequence"/>
</dbReference>
<keyword evidence="7" id="KW-0418">Kinase</keyword>
<proteinExistence type="predicted"/>
<dbReference type="InterPro" id="IPR050449">
    <property type="entry name" value="Ephrin_rcpt_TKs"/>
</dbReference>
<dbReference type="PANTHER" id="PTHR46877:SF14">
    <property type="entry name" value="RECEPTOR PROTEIN-TYROSINE KINASE"/>
    <property type="match status" value="1"/>
</dbReference>
<dbReference type="GO" id="GO:0005524">
    <property type="term" value="F:ATP binding"/>
    <property type="evidence" value="ECO:0007669"/>
    <property type="project" value="UniProtKB-KW"/>
</dbReference>
<keyword evidence="6" id="KW-0547">Nucleotide-binding</keyword>
<keyword evidence="4" id="KW-0808">Transferase</keyword>
<evidence type="ECO:0000256" key="3">
    <source>
        <dbReference type="ARBA" id="ARBA00022553"/>
    </source>
</evidence>
<dbReference type="InterPro" id="IPR009030">
    <property type="entry name" value="Growth_fac_rcpt_cys_sf"/>
</dbReference>
<dbReference type="Gene3D" id="2.10.220.10">
    <property type="entry name" value="Hormone Receptor, Insulin-like Growth Factor Receptor 1, Chain A, domain 2"/>
    <property type="match status" value="1"/>
</dbReference>
<dbReference type="Gene3D" id="2.60.40.10">
    <property type="entry name" value="Immunoglobulins"/>
    <property type="match status" value="2"/>
</dbReference>
<dbReference type="SUPFAM" id="SSF57184">
    <property type="entry name" value="Growth factor receptor domain"/>
    <property type="match status" value="1"/>
</dbReference>
<gene>
    <name evidence="17" type="ORF">CUNI_LOCUS16534</name>
</gene>
<evidence type="ECO:0000256" key="1">
    <source>
        <dbReference type="ARBA" id="ARBA00004479"/>
    </source>
</evidence>
<dbReference type="SUPFAM" id="SSF49265">
    <property type="entry name" value="Fibronectin type III"/>
    <property type="match status" value="1"/>
</dbReference>
<dbReference type="Gene3D" id="3.80.20.20">
    <property type="entry name" value="Receptor L-domain"/>
    <property type="match status" value="2"/>
</dbReference>
<dbReference type="PANTHER" id="PTHR46877">
    <property type="entry name" value="EPH RECEPTOR A5"/>
    <property type="match status" value="1"/>
</dbReference>
<dbReference type="OrthoDB" id="5809444at2759"/>
<evidence type="ECO:0000256" key="2">
    <source>
        <dbReference type="ARBA" id="ARBA00011902"/>
    </source>
</evidence>
<evidence type="ECO:0000256" key="15">
    <source>
        <dbReference type="SAM" id="SignalP"/>
    </source>
</evidence>
<keyword evidence="18" id="KW-1185">Reference proteome</keyword>
<dbReference type="CDD" id="cd00063">
    <property type="entry name" value="FN3"/>
    <property type="match status" value="2"/>
</dbReference>
<dbReference type="GO" id="GO:0005886">
    <property type="term" value="C:plasma membrane"/>
    <property type="evidence" value="ECO:0007669"/>
    <property type="project" value="TreeGrafter"/>
</dbReference>
<evidence type="ECO:0000256" key="14">
    <source>
        <dbReference type="ARBA" id="ARBA00051243"/>
    </source>
</evidence>
<dbReference type="Pfam" id="PF00757">
    <property type="entry name" value="Furin-like"/>
    <property type="match status" value="1"/>
</dbReference>
<sequence>MRSKSELMFFPFILVMIVSVTVGSKQLQCGEDEMANFQNPPDGVCSSMHIRRNMSQFRKLENCTVIEGFLRISLIEKISSEEYDKWSFPELREITDYLTLFRVYGLKSLKKLFPNLAVIGGRQLFNNYALVAFEMTDLEDLGLVSLRTISRGGVRIAKSKKLCYVDTVDWGLLGVDPLAQDFRDNKEESQCANYCPKECLTTKVGNVEAKRCWTSEHCQLGLNCHCKMNQTCMENGTCCHEYCLGGCSGPGPEDCFSCKEVTYLGRCLEECPPETYKYADRRCLTAKECFAMVNNTEDPTKNSKIVRSEKAELRICDTQCPQHYTVQEEGELKNLECVKCKGFCPKVCNGSEVNSIEDAQKLSGCSKITGNLYIQIMGGSNVANEMEENLGNIKEVTGSVIVRRSYALLTLYFLRSLEIIGGENLNTEKSSFTVMDNSNLQDLFPEEQMKKIKIKNGTVSFHSNRKLCEHKIRRFVRYLNMTESDQDIGGTNGNLIPCIERELSLNVTHIFHNAAVLKWEKDTADGRHVLAYIINYKEIKSKDDEINIYEGRDACSADVWMTNEVLHINETAASESYVLNDLKAYTDYAVYVQAYTLSTATYSAMTTIKTFKTNPYYPSEPLDLEVNSDDPHELYVKWKPPKYPNGIVTHYKVLYQKQELDIKSFEQRNYCIQPISAPSETTKSKEEEAEKVQNITSGCCACPKSKEEKEAEARKREIEIYFENYLHDQVYCQ</sequence>
<evidence type="ECO:0000256" key="5">
    <source>
        <dbReference type="ARBA" id="ARBA00022692"/>
    </source>
</evidence>
<keyword evidence="10" id="KW-0472">Membrane</keyword>
<feature type="chain" id="PRO_5035865599" description="receptor protein-tyrosine kinase" evidence="15">
    <location>
        <begin position="24"/>
        <end position="733"/>
    </location>
</feature>
<evidence type="ECO:0000256" key="8">
    <source>
        <dbReference type="ARBA" id="ARBA00022840"/>
    </source>
</evidence>
<name>A0A8S3ZV67_9EUPU</name>
<keyword evidence="13" id="KW-0325">Glycoprotein</keyword>
<comment type="caution">
    <text evidence="17">The sequence shown here is derived from an EMBL/GenBank/DDBJ whole genome shotgun (WGS) entry which is preliminary data.</text>
</comment>
<evidence type="ECO:0000256" key="9">
    <source>
        <dbReference type="ARBA" id="ARBA00022989"/>
    </source>
</evidence>
<evidence type="ECO:0000256" key="6">
    <source>
        <dbReference type="ARBA" id="ARBA00022741"/>
    </source>
</evidence>
<dbReference type="EC" id="2.7.10.1" evidence="2"/>
<evidence type="ECO:0000256" key="11">
    <source>
        <dbReference type="ARBA" id="ARBA00023137"/>
    </source>
</evidence>
<keyword evidence="8" id="KW-0067">ATP-binding</keyword>
<evidence type="ECO:0000256" key="10">
    <source>
        <dbReference type="ARBA" id="ARBA00023136"/>
    </source>
</evidence>
<dbReference type="InterPro" id="IPR013783">
    <property type="entry name" value="Ig-like_fold"/>
</dbReference>
<comment type="subcellular location">
    <subcellularLocation>
        <location evidence="1">Membrane</location>
        <topology evidence="1">Single-pass type I membrane protein</topology>
    </subcellularLocation>
</comment>
<dbReference type="InterPro" id="IPR006212">
    <property type="entry name" value="Furin_repeat"/>
</dbReference>
<keyword evidence="5" id="KW-0812">Transmembrane</keyword>
<keyword evidence="9" id="KW-1133">Transmembrane helix</keyword>
<dbReference type="InterPro" id="IPR036116">
    <property type="entry name" value="FN3_sf"/>
</dbReference>
<accession>A0A8S3ZV67</accession>
<dbReference type="InterPro" id="IPR006211">
    <property type="entry name" value="Furin-like_Cys-rich_dom"/>
</dbReference>
<dbReference type="Pfam" id="PF01030">
    <property type="entry name" value="Recep_L_domain"/>
    <property type="match status" value="2"/>
</dbReference>
<evidence type="ECO:0000256" key="4">
    <source>
        <dbReference type="ARBA" id="ARBA00022679"/>
    </source>
</evidence>
<feature type="signal peptide" evidence="15">
    <location>
        <begin position="1"/>
        <end position="23"/>
    </location>
</feature>
<evidence type="ECO:0000256" key="12">
    <source>
        <dbReference type="ARBA" id="ARBA00023170"/>
    </source>
</evidence>
<dbReference type="PROSITE" id="PS50853">
    <property type="entry name" value="FN3"/>
    <property type="match status" value="1"/>
</dbReference>
<keyword evidence="3" id="KW-0597">Phosphoprotein</keyword>
<protein>
    <recommendedName>
        <fullName evidence="2">receptor protein-tyrosine kinase</fullName>
        <ecNumber evidence="2">2.7.10.1</ecNumber>
    </recommendedName>
</protein>
<organism evidence="17 18">
    <name type="scientific">Candidula unifasciata</name>
    <dbReference type="NCBI Taxonomy" id="100452"/>
    <lineage>
        <taxon>Eukaryota</taxon>
        <taxon>Metazoa</taxon>
        <taxon>Spiralia</taxon>
        <taxon>Lophotrochozoa</taxon>
        <taxon>Mollusca</taxon>
        <taxon>Gastropoda</taxon>
        <taxon>Heterobranchia</taxon>
        <taxon>Euthyneura</taxon>
        <taxon>Panpulmonata</taxon>
        <taxon>Eupulmonata</taxon>
        <taxon>Stylommatophora</taxon>
        <taxon>Helicina</taxon>
        <taxon>Helicoidea</taxon>
        <taxon>Geomitridae</taxon>
        <taxon>Candidula</taxon>
    </lineage>
</organism>
<evidence type="ECO:0000259" key="16">
    <source>
        <dbReference type="PROSITE" id="PS50853"/>
    </source>
</evidence>
<comment type="catalytic activity">
    <reaction evidence="14">
        <text>L-tyrosyl-[protein] + ATP = O-phospho-L-tyrosyl-[protein] + ADP + H(+)</text>
        <dbReference type="Rhea" id="RHEA:10596"/>
        <dbReference type="Rhea" id="RHEA-COMP:10136"/>
        <dbReference type="Rhea" id="RHEA-COMP:20101"/>
        <dbReference type="ChEBI" id="CHEBI:15378"/>
        <dbReference type="ChEBI" id="CHEBI:30616"/>
        <dbReference type="ChEBI" id="CHEBI:46858"/>
        <dbReference type="ChEBI" id="CHEBI:61978"/>
        <dbReference type="ChEBI" id="CHEBI:456216"/>
        <dbReference type="EC" id="2.7.10.1"/>
    </reaction>
</comment>
<dbReference type="InterPro" id="IPR036941">
    <property type="entry name" value="Rcpt_L-dom_sf"/>
</dbReference>
<dbReference type="SMART" id="SM00060">
    <property type="entry name" value="FN3"/>
    <property type="match status" value="2"/>
</dbReference>
<keyword evidence="12" id="KW-0675">Receptor</keyword>
<dbReference type="InterPro" id="IPR000494">
    <property type="entry name" value="Rcpt_L-dom"/>
</dbReference>
<reference evidence="17" key="1">
    <citation type="submission" date="2021-04" db="EMBL/GenBank/DDBJ databases">
        <authorList>
            <consortium name="Molecular Ecology Group"/>
        </authorList>
    </citation>
    <scope>NUCLEOTIDE SEQUENCE</scope>
</reference>
<evidence type="ECO:0000256" key="13">
    <source>
        <dbReference type="ARBA" id="ARBA00023180"/>
    </source>
</evidence>
<keyword evidence="15" id="KW-0732">Signal</keyword>
<evidence type="ECO:0000313" key="18">
    <source>
        <dbReference type="Proteomes" id="UP000678393"/>
    </source>
</evidence>
<dbReference type="CDD" id="cd00064">
    <property type="entry name" value="FU"/>
    <property type="match status" value="1"/>
</dbReference>
<dbReference type="InterPro" id="IPR003961">
    <property type="entry name" value="FN3_dom"/>
</dbReference>
<dbReference type="EMBL" id="CAJHNH020004401">
    <property type="protein sequence ID" value="CAG5130976.1"/>
    <property type="molecule type" value="Genomic_DNA"/>
</dbReference>
<feature type="domain" description="Fibronectin type-III" evidence="16">
    <location>
        <begin position="620"/>
        <end position="716"/>
    </location>
</feature>